<dbReference type="OrthoDB" id="449263at2759"/>
<dbReference type="GO" id="GO:0000224">
    <property type="term" value="F:peptide-N4-(N-acetyl-beta-glucosaminyl)asparagine amidase activity"/>
    <property type="evidence" value="ECO:0007669"/>
    <property type="project" value="TreeGrafter"/>
</dbReference>
<dbReference type="EMBL" id="MSFN02000013">
    <property type="protein sequence ID" value="PTU16971.1"/>
    <property type="molecule type" value="Genomic_DNA"/>
</dbReference>
<sequence>MSLCKGWTPGGSNADAYVKNVTGIDWALAYKAMVNDAENEPLEWSYEGRGGLPSWKRLHYIPSLDFDYLGFGTNSRSISRTVESTRIMTSAYQQWEGAVTPMTMYTTYLSRASNWKNLFKADQPSIISGTDTGFVGFFQPKYPQRNMGIPRPNRLQRARIRVFIDIQLVCLSYPNSFLYEVVT</sequence>
<dbReference type="RefSeq" id="XP_040748388.1">
    <property type="nucleotide sequence ID" value="XM_040900351.1"/>
</dbReference>
<organism evidence="2 3">
    <name type="scientific">Aspergillus ochraceoroseus IBT 24754</name>
    <dbReference type="NCBI Taxonomy" id="1392256"/>
    <lineage>
        <taxon>Eukaryota</taxon>
        <taxon>Fungi</taxon>
        <taxon>Dikarya</taxon>
        <taxon>Ascomycota</taxon>
        <taxon>Pezizomycotina</taxon>
        <taxon>Eurotiomycetes</taxon>
        <taxon>Eurotiomycetidae</taxon>
        <taxon>Eurotiales</taxon>
        <taxon>Aspergillaceae</taxon>
        <taxon>Aspergillus</taxon>
        <taxon>Aspergillus subgen. Nidulantes</taxon>
    </lineage>
</organism>
<dbReference type="GeneID" id="63817233"/>
<dbReference type="Proteomes" id="UP000244073">
    <property type="component" value="Unassembled WGS sequence"/>
</dbReference>
<name>A0A2T5LL17_9EURO</name>
<gene>
    <name evidence="2" type="ORF">P175DRAFT_0541478</name>
</gene>
<dbReference type="InterPro" id="IPR012939">
    <property type="entry name" value="Glyco_hydro_92"/>
</dbReference>
<dbReference type="Gene3D" id="1.20.1050.60">
    <property type="entry name" value="alpha-1,2-mannosidase"/>
    <property type="match status" value="1"/>
</dbReference>
<dbReference type="AlphaFoldDB" id="A0A2T5LL17"/>
<dbReference type="InterPro" id="IPR050883">
    <property type="entry name" value="PNGase"/>
</dbReference>
<comment type="caution">
    <text evidence="2">The sequence shown here is derived from an EMBL/GenBank/DDBJ whole genome shotgun (WGS) entry which is preliminary data.</text>
</comment>
<dbReference type="GO" id="GO:0005634">
    <property type="term" value="C:nucleus"/>
    <property type="evidence" value="ECO:0007669"/>
    <property type="project" value="TreeGrafter"/>
</dbReference>
<dbReference type="GO" id="GO:0006516">
    <property type="term" value="P:glycoprotein catabolic process"/>
    <property type="evidence" value="ECO:0007669"/>
    <property type="project" value="TreeGrafter"/>
</dbReference>
<evidence type="ECO:0000259" key="1">
    <source>
        <dbReference type="Pfam" id="PF07971"/>
    </source>
</evidence>
<dbReference type="VEuPathDB" id="FungiDB:P175DRAFT_0541478"/>
<dbReference type="GO" id="GO:0005829">
    <property type="term" value="C:cytosol"/>
    <property type="evidence" value="ECO:0007669"/>
    <property type="project" value="TreeGrafter"/>
</dbReference>
<dbReference type="Gene3D" id="1.20.1610.10">
    <property type="entry name" value="alpha-1,2-mannosidases domains"/>
    <property type="match status" value="1"/>
</dbReference>
<dbReference type="PANTHER" id="PTHR12143:SF23">
    <property type="entry name" value="PUTATIVE-RELATED"/>
    <property type="match status" value="1"/>
</dbReference>
<evidence type="ECO:0000313" key="2">
    <source>
        <dbReference type="EMBL" id="PTU16971.1"/>
    </source>
</evidence>
<proteinExistence type="predicted"/>
<accession>A0A2T5LL17</accession>
<dbReference type="PANTHER" id="PTHR12143">
    <property type="entry name" value="PEPTIDE N-GLYCANASE PNGASE -RELATED"/>
    <property type="match status" value="1"/>
</dbReference>
<reference evidence="2 3" key="1">
    <citation type="journal article" date="2018" name="Proc. Natl. Acad. Sci. U.S.A.">
        <title>Linking secondary metabolites to gene clusters through genome sequencing of six diverse Aspergillus species.</title>
        <authorList>
            <person name="Kaerboelling I."/>
            <person name="Vesth T.C."/>
            <person name="Frisvad J.C."/>
            <person name="Nybo J.L."/>
            <person name="Theobald S."/>
            <person name="Kuo A."/>
            <person name="Bowyer P."/>
            <person name="Matsuda Y."/>
            <person name="Mondo S."/>
            <person name="Lyhne E.K."/>
            <person name="Kogle M.E."/>
            <person name="Clum A."/>
            <person name="Lipzen A."/>
            <person name="Salamov A."/>
            <person name="Ngan C.Y."/>
            <person name="Daum C."/>
            <person name="Chiniquy J."/>
            <person name="Barry K."/>
            <person name="LaButti K."/>
            <person name="Haridas S."/>
            <person name="Simmons B.A."/>
            <person name="Magnuson J.K."/>
            <person name="Mortensen U.H."/>
            <person name="Larsen T.O."/>
            <person name="Grigoriev I.V."/>
            <person name="Baker S.E."/>
            <person name="Andersen M.R."/>
        </authorList>
    </citation>
    <scope>NUCLEOTIDE SEQUENCE [LARGE SCALE GENOMIC DNA]</scope>
    <source>
        <strain evidence="2 3">IBT 24754</strain>
    </source>
</reference>
<feature type="domain" description="Glycosyl hydrolase family 92" evidence="1">
    <location>
        <begin position="6"/>
        <end position="147"/>
    </location>
</feature>
<evidence type="ECO:0000313" key="3">
    <source>
        <dbReference type="Proteomes" id="UP000244073"/>
    </source>
</evidence>
<dbReference type="Pfam" id="PF07971">
    <property type="entry name" value="Glyco_hydro_92"/>
    <property type="match status" value="1"/>
</dbReference>
<protein>
    <recommendedName>
        <fullName evidence="1">Glycosyl hydrolase family 92 domain-containing protein</fullName>
    </recommendedName>
</protein>